<comment type="caution">
    <text evidence="2">The sequence shown here is derived from an EMBL/GenBank/DDBJ whole genome shotgun (WGS) entry which is preliminary data.</text>
</comment>
<evidence type="ECO:0000256" key="1">
    <source>
        <dbReference type="SAM" id="MobiDB-lite"/>
    </source>
</evidence>
<proteinExistence type="predicted"/>
<evidence type="ECO:0000313" key="3">
    <source>
        <dbReference type="Proteomes" id="UP000636709"/>
    </source>
</evidence>
<evidence type="ECO:0000313" key="2">
    <source>
        <dbReference type="EMBL" id="KAF8730707.1"/>
    </source>
</evidence>
<dbReference type="EMBL" id="JACEFO010001613">
    <property type="protein sequence ID" value="KAF8730707.1"/>
    <property type="molecule type" value="Genomic_DNA"/>
</dbReference>
<dbReference type="AlphaFoldDB" id="A0A835KKI9"/>
<gene>
    <name evidence="2" type="ORF">HU200_016567</name>
</gene>
<reference evidence="2" key="1">
    <citation type="submission" date="2020-07" db="EMBL/GenBank/DDBJ databases">
        <title>Genome sequence and genetic diversity analysis of an under-domesticated orphan crop, white fonio (Digitaria exilis).</title>
        <authorList>
            <person name="Bennetzen J.L."/>
            <person name="Chen S."/>
            <person name="Ma X."/>
            <person name="Wang X."/>
            <person name="Yssel A.E.J."/>
            <person name="Chaluvadi S.R."/>
            <person name="Johnson M."/>
            <person name="Gangashetty P."/>
            <person name="Hamidou F."/>
            <person name="Sanogo M.D."/>
            <person name="Zwaenepoel A."/>
            <person name="Wallace J."/>
            <person name="Van De Peer Y."/>
            <person name="Van Deynze A."/>
        </authorList>
    </citation>
    <scope>NUCLEOTIDE SEQUENCE</scope>
    <source>
        <tissue evidence="2">Leaves</tissue>
    </source>
</reference>
<feature type="region of interest" description="Disordered" evidence="1">
    <location>
        <begin position="113"/>
        <end position="135"/>
    </location>
</feature>
<name>A0A835KKI9_9POAL</name>
<sequence>MLGQTEQERKEIMSSSLFLMGEIGANDYSHSFFQNRSFSAEIKPLVPKVIERIENAIKTIVPQLLHAAYPFLLPLLSAPLRHWATYIPPVPHTLPVTAPLGPRAPPAAALPGISWSRDTEGPKDASCGGGSSKDSSRWVAVGGIAGEGRTGVGDFMASIAATLV</sequence>
<dbReference type="OrthoDB" id="785253at2759"/>
<dbReference type="Proteomes" id="UP000636709">
    <property type="component" value="Unassembled WGS sequence"/>
</dbReference>
<organism evidence="2 3">
    <name type="scientific">Digitaria exilis</name>
    <dbReference type="NCBI Taxonomy" id="1010633"/>
    <lineage>
        <taxon>Eukaryota</taxon>
        <taxon>Viridiplantae</taxon>
        <taxon>Streptophyta</taxon>
        <taxon>Embryophyta</taxon>
        <taxon>Tracheophyta</taxon>
        <taxon>Spermatophyta</taxon>
        <taxon>Magnoliopsida</taxon>
        <taxon>Liliopsida</taxon>
        <taxon>Poales</taxon>
        <taxon>Poaceae</taxon>
        <taxon>PACMAD clade</taxon>
        <taxon>Panicoideae</taxon>
        <taxon>Panicodae</taxon>
        <taxon>Paniceae</taxon>
        <taxon>Anthephorinae</taxon>
        <taxon>Digitaria</taxon>
    </lineage>
</organism>
<keyword evidence="3" id="KW-1185">Reference proteome</keyword>
<protein>
    <submittedName>
        <fullName evidence="2">Uncharacterized protein</fullName>
    </submittedName>
</protein>
<accession>A0A835KKI9</accession>